<feature type="domain" description="C3H1-type" evidence="4">
    <location>
        <begin position="836"/>
        <end position="863"/>
    </location>
</feature>
<feature type="compositionally biased region" description="Acidic residues" evidence="3">
    <location>
        <begin position="581"/>
        <end position="592"/>
    </location>
</feature>
<feature type="compositionally biased region" description="Polar residues" evidence="3">
    <location>
        <begin position="699"/>
        <end position="732"/>
    </location>
</feature>
<keyword evidence="1" id="KW-0539">Nucleus</keyword>
<dbReference type="InterPro" id="IPR000571">
    <property type="entry name" value="Znf_CCCH"/>
</dbReference>
<feature type="compositionally biased region" description="Gly residues" evidence="3">
    <location>
        <begin position="884"/>
        <end position="893"/>
    </location>
</feature>
<feature type="region of interest" description="Disordered" evidence="3">
    <location>
        <begin position="1"/>
        <end position="156"/>
    </location>
</feature>
<dbReference type="PROSITE" id="PS50103">
    <property type="entry name" value="ZF_C3H1"/>
    <property type="match status" value="1"/>
</dbReference>
<evidence type="ECO:0008006" key="8">
    <source>
        <dbReference type="Google" id="ProtNLM"/>
    </source>
</evidence>
<feature type="region of interest" description="Disordered" evidence="3">
    <location>
        <begin position="864"/>
        <end position="920"/>
    </location>
</feature>
<feature type="region of interest" description="Disordered" evidence="3">
    <location>
        <begin position="674"/>
        <end position="788"/>
    </location>
</feature>
<feature type="compositionally biased region" description="Low complexity" evidence="3">
    <location>
        <begin position="737"/>
        <end position="748"/>
    </location>
</feature>
<dbReference type="PANTHER" id="PTHR46557">
    <property type="entry name" value="SERINE/THREONINE-PROTEIN PHOSPHATASE 1 REGULATORY SUBUNIT 10-RELATED"/>
    <property type="match status" value="1"/>
</dbReference>
<dbReference type="Gene3D" id="1.20.930.10">
    <property type="entry name" value="Conserved domain common to transcription factors TFIIS, elongin A, CRSP70"/>
    <property type="match status" value="1"/>
</dbReference>
<name>A0AA39HFD0_9BILA</name>
<dbReference type="GO" id="GO:0008157">
    <property type="term" value="F:protein phosphatase 1 binding"/>
    <property type="evidence" value="ECO:0007669"/>
    <property type="project" value="TreeGrafter"/>
</dbReference>
<feature type="domain" description="TFIIS N-terminal" evidence="5">
    <location>
        <begin position="177"/>
        <end position="254"/>
    </location>
</feature>
<evidence type="ECO:0000313" key="6">
    <source>
        <dbReference type="EMBL" id="KAK0404520.1"/>
    </source>
</evidence>
<dbReference type="GO" id="GO:0005634">
    <property type="term" value="C:nucleus"/>
    <property type="evidence" value="ECO:0007669"/>
    <property type="project" value="UniProtKB-SubCell"/>
</dbReference>
<dbReference type="InterPro" id="IPR035441">
    <property type="entry name" value="TFIIS/LEDGF_dom_sf"/>
</dbReference>
<evidence type="ECO:0000313" key="7">
    <source>
        <dbReference type="Proteomes" id="UP001175271"/>
    </source>
</evidence>
<gene>
    <name evidence="6" type="ORF">QR680_017486</name>
</gene>
<evidence type="ECO:0000259" key="5">
    <source>
        <dbReference type="PROSITE" id="PS51319"/>
    </source>
</evidence>
<comment type="caution">
    <text evidence="6">The sequence shown here is derived from an EMBL/GenBank/DDBJ whole genome shotgun (WGS) entry which is preliminary data.</text>
</comment>
<dbReference type="GO" id="GO:0008270">
    <property type="term" value="F:zinc ion binding"/>
    <property type="evidence" value="ECO:0007669"/>
    <property type="project" value="UniProtKB-KW"/>
</dbReference>
<comment type="subcellular location">
    <subcellularLocation>
        <location evidence="1">Nucleus</location>
    </subcellularLocation>
</comment>
<evidence type="ECO:0000256" key="2">
    <source>
        <dbReference type="PROSITE-ProRule" id="PRU00723"/>
    </source>
</evidence>
<feature type="region of interest" description="Disordered" evidence="3">
    <location>
        <begin position="574"/>
        <end position="618"/>
    </location>
</feature>
<dbReference type="CDD" id="cd00183">
    <property type="entry name" value="TFIIS_I"/>
    <property type="match status" value="1"/>
</dbReference>
<dbReference type="EMBL" id="JAUCMV010000004">
    <property type="protein sequence ID" value="KAK0404520.1"/>
    <property type="molecule type" value="Genomic_DNA"/>
</dbReference>
<feature type="compositionally biased region" description="Polar residues" evidence="3">
    <location>
        <begin position="7"/>
        <end position="25"/>
    </location>
</feature>
<evidence type="ECO:0000259" key="4">
    <source>
        <dbReference type="PROSITE" id="PS50103"/>
    </source>
</evidence>
<keyword evidence="2" id="KW-0862">Zinc</keyword>
<feature type="region of interest" description="Disordered" evidence="3">
    <location>
        <begin position="300"/>
        <end position="362"/>
    </location>
</feature>
<feature type="region of interest" description="Disordered" evidence="3">
    <location>
        <begin position="482"/>
        <end position="504"/>
    </location>
</feature>
<dbReference type="SUPFAM" id="SSF47676">
    <property type="entry name" value="Conserved domain common to transcription factors TFIIS, elongin A, CRSP70"/>
    <property type="match status" value="1"/>
</dbReference>
<feature type="zinc finger region" description="C3H1-type" evidence="2">
    <location>
        <begin position="836"/>
        <end position="863"/>
    </location>
</feature>
<feature type="region of interest" description="Disordered" evidence="3">
    <location>
        <begin position="398"/>
        <end position="422"/>
    </location>
</feature>
<protein>
    <recommendedName>
        <fullName evidence="8">Serine/threonine-protein phosphatase 1 regulatory subunit 10</fullName>
    </recommendedName>
</protein>
<keyword evidence="7" id="KW-1185">Reference proteome</keyword>
<dbReference type="GO" id="GO:0000785">
    <property type="term" value="C:chromatin"/>
    <property type="evidence" value="ECO:0007669"/>
    <property type="project" value="TreeGrafter"/>
</dbReference>
<dbReference type="PANTHER" id="PTHR46557:SF1">
    <property type="entry name" value="SERINE_THREONINE-PROTEIN PHOSPHATASE 1 REGULATORY SUBUNIT 10"/>
    <property type="match status" value="1"/>
</dbReference>
<organism evidence="6 7">
    <name type="scientific">Steinernema hermaphroditum</name>
    <dbReference type="NCBI Taxonomy" id="289476"/>
    <lineage>
        <taxon>Eukaryota</taxon>
        <taxon>Metazoa</taxon>
        <taxon>Ecdysozoa</taxon>
        <taxon>Nematoda</taxon>
        <taxon>Chromadorea</taxon>
        <taxon>Rhabditida</taxon>
        <taxon>Tylenchina</taxon>
        <taxon>Panagrolaimomorpha</taxon>
        <taxon>Strongyloidoidea</taxon>
        <taxon>Steinernematidae</taxon>
        <taxon>Steinernema</taxon>
    </lineage>
</organism>
<evidence type="ECO:0000256" key="1">
    <source>
        <dbReference type="PROSITE-ProRule" id="PRU00649"/>
    </source>
</evidence>
<feature type="compositionally biased region" description="Polar residues" evidence="3">
    <location>
        <begin position="756"/>
        <end position="773"/>
    </location>
</feature>
<keyword evidence="2" id="KW-0863">Zinc-finger</keyword>
<proteinExistence type="predicted"/>
<dbReference type="PROSITE" id="PS51319">
    <property type="entry name" value="TFIIS_N"/>
    <property type="match status" value="1"/>
</dbReference>
<keyword evidence="2" id="KW-0479">Metal-binding</keyword>
<dbReference type="Pfam" id="PF08711">
    <property type="entry name" value="Med26"/>
    <property type="match status" value="1"/>
</dbReference>
<dbReference type="InterPro" id="IPR017923">
    <property type="entry name" value="TFIIS_N"/>
</dbReference>
<reference evidence="6" key="1">
    <citation type="submission" date="2023-06" db="EMBL/GenBank/DDBJ databases">
        <title>Genomic analysis of the entomopathogenic nematode Steinernema hermaphroditum.</title>
        <authorList>
            <person name="Schwarz E.M."/>
            <person name="Heppert J.K."/>
            <person name="Baniya A."/>
            <person name="Schwartz H.T."/>
            <person name="Tan C.-H."/>
            <person name="Antoshechkin I."/>
            <person name="Sternberg P.W."/>
            <person name="Goodrich-Blair H."/>
            <person name="Dillman A.R."/>
        </authorList>
    </citation>
    <scope>NUCLEOTIDE SEQUENCE</scope>
    <source>
        <strain evidence="6">PS9179</strain>
        <tissue evidence="6">Whole animal</tissue>
    </source>
</reference>
<accession>A0AA39HFD0</accession>
<sequence length="1016" mass="111561">MEDNDSIQDASNKNPESSSYLNSSDEAGWYAGDEGRSANYEGRGDDPSSVYSQFEHYGDGASVGRRLSDMGFDEEDEEEDEDPPGSSSGTVDQYESCIMLLDSTHTSGEGENAKPAIKLVVKRKLPQASVTEEPSGPKPKMESQHPAQSPEPKQAEVDIQRDVARQASVSNKRFDTDEWKRMSSQLKMADRSGNTIRLCEVLRNCIKKEATLELLKSNDTAKVVKTMAKKSFNPEVKKLSQQLVNKWKDVIESTTENTVNQKTEVGVGASSESGGDKKAHKRPMATLINEDIFAPKTVPVKKKERPRTARIPPTKFRSTGLEGDEPGPSTSVAVAKRKGEPVSGKATAPVVPPKKPAPNLKPTTRAVLSTGFMDDIVAQKKVVKAQPKIRRPEIVPAPVLPGRATSTTNSGSPRHEEEIPAARSPEIVEPGRRRVHFADDKGKELVAVRYFEIEEGERINVNNINKMSAEEMKHLEMRDERSHLKNQPVRPGHDATQFWHKSSSSKPSLPWRIHPVYVAEPIVVVCNSKAVQEEKERQRCVMAVFVDPNVPMNISGEPDEEDRNRVVPGLLTEPITIPTEPTEEDDPMEDSSEPAAPVSQTLYSPSVGESAPATSGSSKIVTPEIQNIMNHLRQSGAVASIFNQNIQEPPVNQAKLCSTRLREEDRNELADILSRVQSNSVREKMDQSGPQEPPPHSEPYSTGSFIPTIPTDNQQAQRTAPYQPDLYQSHSPQAIGASSSSAPHPSSSFYRPTIPSIPTEQSLPRHQVYSNSPQSPPRVDPNVEPGTSSMNRIAILNNFDVHTGVDSRPPGDDSYVDNYQAPGLDGYPPVNGPAPGGGIRQCTYFMKGQCHFGDKCMNGHGDIPTAGSRGMYARGRGRGMPSRGRGGPVNGGYGPPPGPEFDSRRVRGRGRSPPPRRFDRRYDRYRPRVALQVILHRVVLLLTTDAVVTEADPLSVADAGNRRAVAEKDRVRLQDADLAARQDPHPPTSPLPTPSLLSPRRKFCYVCAVMKPSEHV</sequence>
<evidence type="ECO:0000256" key="3">
    <source>
        <dbReference type="SAM" id="MobiDB-lite"/>
    </source>
</evidence>
<feature type="compositionally biased region" description="Low complexity" evidence="3">
    <location>
        <begin position="866"/>
        <end position="883"/>
    </location>
</feature>
<dbReference type="AlphaFoldDB" id="A0AA39HFD0"/>
<dbReference type="GO" id="GO:0072357">
    <property type="term" value="C:PTW/PP1 phosphatase complex"/>
    <property type="evidence" value="ECO:0007669"/>
    <property type="project" value="TreeGrafter"/>
</dbReference>
<dbReference type="Proteomes" id="UP001175271">
    <property type="component" value="Unassembled WGS sequence"/>
</dbReference>
<feature type="compositionally biased region" description="Acidic residues" evidence="3">
    <location>
        <begin position="71"/>
        <end position="83"/>
    </location>
</feature>